<reference evidence="3 4" key="1">
    <citation type="submission" date="2024-10" db="EMBL/GenBank/DDBJ databases">
        <authorList>
            <person name="Riesco R."/>
        </authorList>
    </citation>
    <scope>NUCLEOTIDE SEQUENCE [LARGE SCALE GENOMIC DNA]</scope>
    <source>
        <strain evidence="2 3">NCIMB 15448</strain>
        <strain evidence="1 4">NCIMB 15450</strain>
    </source>
</reference>
<organism evidence="2 3">
    <name type="scientific">Antrihabitans spumae</name>
    <dbReference type="NCBI Taxonomy" id="3373370"/>
    <lineage>
        <taxon>Bacteria</taxon>
        <taxon>Bacillati</taxon>
        <taxon>Actinomycetota</taxon>
        <taxon>Actinomycetes</taxon>
        <taxon>Mycobacteriales</taxon>
        <taxon>Nocardiaceae</taxon>
        <taxon>Antrihabitans</taxon>
    </lineage>
</organism>
<evidence type="ECO:0008006" key="5">
    <source>
        <dbReference type="Google" id="ProtNLM"/>
    </source>
</evidence>
<name>A0ABW7KIV1_9NOCA</name>
<evidence type="ECO:0000313" key="2">
    <source>
        <dbReference type="EMBL" id="MFH5242244.1"/>
    </source>
</evidence>
<dbReference type="Proteomes" id="UP001609219">
    <property type="component" value="Unassembled WGS sequence"/>
</dbReference>
<dbReference type="Proteomes" id="UP001609176">
    <property type="component" value="Unassembled WGS sequence"/>
</dbReference>
<proteinExistence type="predicted"/>
<protein>
    <recommendedName>
        <fullName evidence="5">RecT-like ssDNA binding protein</fullName>
    </recommendedName>
</protein>
<comment type="caution">
    <text evidence="2">The sequence shown here is derived from an EMBL/GenBank/DDBJ whole genome shotgun (WGS) entry which is preliminary data.</text>
</comment>
<dbReference type="EMBL" id="JBIMSN010000126">
    <property type="protein sequence ID" value="MFH5231921.1"/>
    <property type="molecule type" value="Genomic_DNA"/>
</dbReference>
<sequence>MTTELAVQDSTNIALPEPSDDAIGRLMRQADAMGAARKIGNALAGTAMVPEIYQQYPENKKENPQAADNAAAAILYGAELGLSAVQSLQNIFIVRGKPAVYSRTMVAQVLVAGHRVEEVEATPTSVTWRGVRRDTGAEFVSTWTIERAKVAGFLSNKLYASIPTEMLRAKCQSEVCRTMAPDVLLGMAFSREDLELEAPPVKVRSERVRTGAAGLRDALGVKDDESVAEAAAADAGPTLISPAQLTKLHAMFSNVGLTNRDEALAWLSNILEREVATSKDIHADEVDRLFAELETEQP</sequence>
<accession>A0ABW7KIV1</accession>
<keyword evidence="4" id="KW-1185">Reference proteome</keyword>
<evidence type="ECO:0000313" key="4">
    <source>
        <dbReference type="Proteomes" id="UP001609219"/>
    </source>
</evidence>
<gene>
    <name evidence="2" type="ORF">ACHIPV_10155</name>
    <name evidence="1" type="ORF">ACHIRB_25610</name>
</gene>
<dbReference type="EMBL" id="JBIMSP010000012">
    <property type="protein sequence ID" value="MFH5242244.1"/>
    <property type="molecule type" value="Genomic_DNA"/>
</dbReference>
<dbReference type="RefSeq" id="WP_395124253.1">
    <property type="nucleotide sequence ID" value="NZ_JBIMSN010000126.1"/>
</dbReference>
<evidence type="ECO:0000313" key="3">
    <source>
        <dbReference type="Proteomes" id="UP001609176"/>
    </source>
</evidence>
<evidence type="ECO:0000313" key="1">
    <source>
        <dbReference type="EMBL" id="MFH5231921.1"/>
    </source>
</evidence>